<dbReference type="InterPro" id="IPR029063">
    <property type="entry name" value="SAM-dependent_MTases_sf"/>
</dbReference>
<dbReference type="AlphaFoldDB" id="A0A1G6S758"/>
<dbReference type="Pfam" id="PF13649">
    <property type="entry name" value="Methyltransf_25"/>
    <property type="match status" value="1"/>
</dbReference>
<keyword evidence="5" id="KW-1185">Reference proteome</keyword>
<dbReference type="PANTHER" id="PTHR43861:SF1">
    <property type="entry name" value="TRANS-ACONITATE 2-METHYLTRANSFERASE"/>
    <property type="match status" value="1"/>
</dbReference>
<dbReference type="Gene3D" id="3.40.50.150">
    <property type="entry name" value="Vaccinia Virus protein VP39"/>
    <property type="match status" value="1"/>
</dbReference>
<keyword evidence="2 4" id="KW-0808">Transferase</keyword>
<proteinExistence type="predicted"/>
<evidence type="ECO:0000256" key="1">
    <source>
        <dbReference type="ARBA" id="ARBA00022603"/>
    </source>
</evidence>
<gene>
    <name evidence="4" type="ORF">SAMN04488024_104178</name>
</gene>
<dbReference type="InterPro" id="IPR041698">
    <property type="entry name" value="Methyltransf_25"/>
</dbReference>
<organism evidence="4 5">
    <name type="scientific">Pedobacter soli</name>
    <dbReference type="NCBI Taxonomy" id="390242"/>
    <lineage>
        <taxon>Bacteria</taxon>
        <taxon>Pseudomonadati</taxon>
        <taxon>Bacteroidota</taxon>
        <taxon>Sphingobacteriia</taxon>
        <taxon>Sphingobacteriales</taxon>
        <taxon>Sphingobacteriaceae</taxon>
        <taxon>Pedobacter</taxon>
    </lineage>
</organism>
<dbReference type="EMBL" id="FMZH01000004">
    <property type="protein sequence ID" value="SDD12740.1"/>
    <property type="molecule type" value="Genomic_DNA"/>
</dbReference>
<name>A0A1G6S758_9SPHI</name>
<dbReference type="STRING" id="390242.SAMN04488024_104178"/>
<sequence>MLTIGNSGTLKAIIINELMKTVKPAEAFNKSAKLYQQKFMNVSLYAEPFQVFCDHIQVNNPSILDIACGPGNIVKYLLDRQPDYRILGIDLSPNMLDLAQINNPTAQFQLMDCREINKIEQHFNGITCGFCLPYLTPEEAAAMISDVAKLLKPAGMFYLSTMEEDANNQSRYQISSTGDRVYVHYHREDTLAQALSQSGFETLCIKRYSAPDQNGVNISDLVLVCKLKQVI</sequence>
<dbReference type="GO" id="GO:0008168">
    <property type="term" value="F:methyltransferase activity"/>
    <property type="evidence" value="ECO:0007669"/>
    <property type="project" value="UniProtKB-KW"/>
</dbReference>
<keyword evidence="1 4" id="KW-0489">Methyltransferase</keyword>
<evidence type="ECO:0000313" key="4">
    <source>
        <dbReference type="EMBL" id="SDD12740.1"/>
    </source>
</evidence>
<dbReference type="Proteomes" id="UP000199455">
    <property type="component" value="Unassembled WGS sequence"/>
</dbReference>
<evidence type="ECO:0000259" key="3">
    <source>
        <dbReference type="Pfam" id="PF13649"/>
    </source>
</evidence>
<accession>A0A1G6S758</accession>
<evidence type="ECO:0000256" key="2">
    <source>
        <dbReference type="ARBA" id="ARBA00022679"/>
    </source>
</evidence>
<dbReference type="PANTHER" id="PTHR43861">
    <property type="entry name" value="TRANS-ACONITATE 2-METHYLTRANSFERASE-RELATED"/>
    <property type="match status" value="1"/>
</dbReference>
<evidence type="ECO:0000313" key="5">
    <source>
        <dbReference type="Proteomes" id="UP000199455"/>
    </source>
</evidence>
<dbReference type="GO" id="GO:0032259">
    <property type="term" value="P:methylation"/>
    <property type="evidence" value="ECO:0007669"/>
    <property type="project" value="UniProtKB-KW"/>
</dbReference>
<reference evidence="5" key="1">
    <citation type="submission" date="2016-10" db="EMBL/GenBank/DDBJ databases">
        <authorList>
            <person name="Varghese N."/>
            <person name="Submissions S."/>
        </authorList>
    </citation>
    <scope>NUCLEOTIDE SEQUENCE [LARGE SCALE GENOMIC DNA]</scope>
    <source>
        <strain evidence="5">DSM 18609</strain>
    </source>
</reference>
<dbReference type="SUPFAM" id="SSF53335">
    <property type="entry name" value="S-adenosyl-L-methionine-dependent methyltransferases"/>
    <property type="match status" value="1"/>
</dbReference>
<feature type="domain" description="Methyltransferase" evidence="3">
    <location>
        <begin position="63"/>
        <end position="155"/>
    </location>
</feature>
<dbReference type="CDD" id="cd02440">
    <property type="entry name" value="AdoMet_MTases"/>
    <property type="match status" value="1"/>
</dbReference>
<protein>
    <submittedName>
        <fullName evidence="4">Methyltransferase domain-containing protein</fullName>
    </submittedName>
</protein>